<keyword evidence="2" id="KW-1185">Reference proteome</keyword>
<organism evidence="1 2">
    <name type="scientific">Polymorphospora rubra</name>
    <dbReference type="NCBI Taxonomy" id="338584"/>
    <lineage>
        <taxon>Bacteria</taxon>
        <taxon>Bacillati</taxon>
        <taxon>Actinomycetota</taxon>
        <taxon>Actinomycetes</taxon>
        <taxon>Micromonosporales</taxon>
        <taxon>Micromonosporaceae</taxon>
        <taxon>Polymorphospora</taxon>
    </lineage>
</organism>
<gene>
    <name evidence="1" type="ORF">Prubr_59350</name>
</gene>
<accession>A0A810N902</accession>
<evidence type="ECO:0000313" key="2">
    <source>
        <dbReference type="Proteomes" id="UP000680866"/>
    </source>
</evidence>
<dbReference type="KEGG" id="pry:Prubr_59350"/>
<protein>
    <recommendedName>
        <fullName evidence="3">Transposase</fullName>
    </recommendedName>
</protein>
<dbReference type="AlphaFoldDB" id="A0A810N902"/>
<dbReference type="Proteomes" id="UP000680866">
    <property type="component" value="Chromosome"/>
</dbReference>
<evidence type="ECO:0008006" key="3">
    <source>
        <dbReference type="Google" id="ProtNLM"/>
    </source>
</evidence>
<sequence>MNNFLEVHAWCATNRVELVFPATYASCLNWIEADFAAVWCFVPNGTDHCSHTEQDAAIGDYIRWRNHHARRSQDLRSDPRSATPITRV</sequence>
<proteinExistence type="predicted"/>
<dbReference type="EMBL" id="AP023359">
    <property type="protein sequence ID" value="BCJ68914.1"/>
    <property type="molecule type" value="Genomic_DNA"/>
</dbReference>
<name>A0A810N902_9ACTN</name>
<reference evidence="1" key="1">
    <citation type="submission" date="2020-08" db="EMBL/GenBank/DDBJ databases">
        <title>Whole genome shotgun sequence of Polymorphospora rubra NBRC 101157.</title>
        <authorList>
            <person name="Komaki H."/>
            <person name="Tamura T."/>
        </authorList>
    </citation>
    <scope>NUCLEOTIDE SEQUENCE</scope>
    <source>
        <strain evidence="1">NBRC 101157</strain>
    </source>
</reference>
<evidence type="ECO:0000313" key="1">
    <source>
        <dbReference type="EMBL" id="BCJ68914.1"/>
    </source>
</evidence>